<organism evidence="1">
    <name type="scientific">candidate division WOR-3 bacterium</name>
    <dbReference type="NCBI Taxonomy" id="2052148"/>
    <lineage>
        <taxon>Bacteria</taxon>
        <taxon>Bacteria division WOR-3</taxon>
    </lineage>
</organism>
<protein>
    <submittedName>
        <fullName evidence="1">Uncharacterized protein</fullName>
    </submittedName>
</protein>
<dbReference type="AlphaFoldDB" id="A0A7V5XZC1"/>
<sequence length="125" mass="14157">MGVRSAEQRIRKYEAKVDPEIVKMRFAQMKPNMVNYATDAFASLVAMEEAVKTILDAQGVLIGQYPFYLSFAREIWRLKNKFGGQTLFSECDIATAKWRSRGLDPTILNTIKRDVFGILPTPPAP</sequence>
<reference evidence="1" key="1">
    <citation type="journal article" date="2020" name="mSystems">
        <title>Genome- and Community-Level Interaction Insights into Carbon Utilization and Element Cycling Functions of Hydrothermarchaeota in Hydrothermal Sediment.</title>
        <authorList>
            <person name="Zhou Z."/>
            <person name="Liu Y."/>
            <person name="Xu W."/>
            <person name="Pan J."/>
            <person name="Luo Z.H."/>
            <person name="Li M."/>
        </authorList>
    </citation>
    <scope>NUCLEOTIDE SEQUENCE [LARGE SCALE GENOMIC DNA]</scope>
    <source>
        <strain evidence="1">SpSt-791</strain>
    </source>
</reference>
<evidence type="ECO:0000313" key="1">
    <source>
        <dbReference type="EMBL" id="HHR48355.1"/>
    </source>
</evidence>
<gene>
    <name evidence="1" type="ORF">ENV79_01760</name>
</gene>
<dbReference type="EMBL" id="DTHS01000014">
    <property type="protein sequence ID" value="HHR48355.1"/>
    <property type="molecule type" value="Genomic_DNA"/>
</dbReference>
<proteinExistence type="predicted"/>
<comment type="caution">
    <text evidence="1">The sequence shown here is derived from an EMBL/GenBank/DDBJ whole genome shotgun (WGS) entry which is preliminary data.</text>
</comment>
<dbReference type="Gene3D" id="1.20.58.800">
    <property type="match status" value="1"/>
</dbReference>
<name>A0A7V5XZC1_UNCW3</name>
<accession>A0A7V5XZC1</accession>